<protein>
    <submittedName>
        <fullName evidence="2">Uncharacterized protein</fullName>
    </submittedName>
</protein>
<organism evidence="2">
    <name type="scientific">Timema cristinae</name>
    <name type="common">Walking stick</name>
    <dbReference type="NCBI Taxonomy" id="61476"/>
    <lineage>
        <taxon>Eukaryota</taxon>
        <taxon>Metazoa</taxon>
        <taxon>Ecdysozoa</taxon>
        <taxon>Arthropoda</taxon>
        <taxon>Hexapoda</taxon>
        <taxon>Insecta</taxon>
        <taxon>Pterygota</taxon>
        <taxon>Neoptera</taxon>
        <taxon>Polyneoptera</taxon>
        <taxon>Phasmatodea</taxon>
        <taxon>Timematodea</taxon>
        <taxon>Timematoidea</taxon>
        <taxon>Timematidae</taxon>
        <taxon>Timema</taxon>
    </lineage>
</organism>
<dbReference type="InterPro" id="IPR052095">
    <property type="entry name" value="UNC-13_domain"/>
</dbReference>
<dbReference type="AlphaFoldDB" id="A0A7R9D7C2"/>
<sequence>MLPSEEGGRFMCSSCYQARREGGSCVHHATKRGGREVHVFIMLPSEEGGRFMCSSCYQARREGGSCVHHATKQGGRHLTLEQRQMKDAMVQFVIKDQDFLGMRNEFIGETFMSFSDIPKTEMTVGLEQMEQIHLKLSRPASLGSETVRALDHRQGDKLARDFIKKEKSKMIYKDYPK</sequence>
<dbReference type="GO" id="GO:0099503">
    <property type="term" value="C:secretory vesicle"/>
    <property type="evidence" value="ECO:0007669"/>
    <property type="project" value="TreeGrafter"/>
</dbReference>
<accession>A0A7R9D7C2</accession>
<evidence type="ECO:0000256" key="1">
    <source>
        <dbReference type="ARBA" id="ARBA00022483"/>
    </source>
</evidence>
<dbReference type="GO" id="GO:0006887">
    <property type="term" value="P:exocytosis"/>
    <property type="evidence" value="ECO:0007669"/>
    <property type="project" value="UniProtKB-KW"/>
</dbReference>
<evidence type="ECO:0000313" key="2">
    <source>
        <dbReference type="EMBL" id="CAD7408511.1"/>
    </source>
</evidence>
<dbReference type="PANTHER" id="PTHR45999">
    <property type="entry name" value="UNC-13-4A, ISOFORM B"/>
    <property type="match status" value="1"/>
</dbReference>
<keyword evidence="1" id="KW-0268">Exocytosis</keyword>
<proteinExistence type="predicted"/>
<reference evidence="2" key="1">
    <citation type="submission" date="2020-11" db="EMBL/GenBank/DDBJ databases">
        <authorList>
            <person name="Tran Van P."/>
        </authorList>
    </citation>
    <scope>NUCLEOTIDE SEQUENCE</scope>
</reference>
<dbReference type="EMBL" id="OC320630">
    <property type="protein sequence ID" value="CAD7408511.1"/>
    <property type="molecule type" value="Genomic_DNA"/>
</dbReference>
<dbReference type="PANTHER" id="PTHR45999:SF2">
    <property type="entry name" value="PROTEIN UNC-13 HOMOLOG 4B"/>
    <property type="match status" value="1"/>
</dbReference>
<name>A0A7R9D7C2_TIMCR</name>
<gene>
    <name evidence="2" type="ORF">TCEB3V08_LOCUS9559</name>
</gene>